<feature type="region of interest" description="Disordered" evidence="1">
    <location>
        <begin position="28"/>
        <end position="51"/>
    </location>
</feature>
<reference evidence="2" key="1">
    <citation type="submission" date="2022-03" db="EMBL/GenBank/DDBJ databases">
        <title>Streptomyces 7R015 and 7R016 isolated from Barleria lupulina in Thailand.</title>
        <authorList>
            <person name="Kanchanasin P."/>
            <person name="Phongsopitanun W."/>
            <person name="Tanasupawat S."/>
        </authorList>
    </citation>
    <scope>NUCLEOTIDE SEQUENCE</scope>
    <source>
        <strain evidence="2">7R015</strain>
    </source>
</reference>
<comment type="caution">
    <text evidence="2">The sequence shown here is derived from an EMBL/GenBank/DDBJ whole genome shotgun (WGS) entry which is preliminary data.</text>
</comment>
<name>A0ABS9Y1R8_9ACTN</name>
<dbReference type="Proteomes" id="UP001165269">
    <property type="component" value="Unassembled WGS sequence"/>
</dbReference>
<dbReference type="EMBL" id="JALDAY010000002">
    <property type="protein sequence ID" value="MCI3271159.1"/>
    <property type="molecule type" value="Genomic_DNA"/>
</dbReference>
<accession>A0ABS9Y1R8</accession>
<protein>
    <submittedName>
        <fullName evidence="2">Uncharacterized protein</fullName>
    </submittedName>
</protein>
<proteinExistence type="predicted"/>
<evidence type="ECO:0000313" key="3">
    <source>
        <dbReference type="Proteomes" id="UP001165269"/>
    </source>
</evidence>
<keyword evidence="3" id="KW-1185">Reference proteome</keyword>
<evidence type="ECO:0000313" key="2">
    <source>
        <dbReference type="EMBL" id="MCI3271159.1"/>
    </source>
</evidence>
<organism evidence="2 3">
    <name type="scientific">Streptomyces cylindrosporus</name>
    <dbReference type="NCBI Taxonomy" id="2927583"/>
    <lineage>
        <taxon>Bacteria</taxon>
        <taxon>Bacillati</taxon>
        <taxon>Actinomycetota</taxon>
        <taxon>Actinomycetes</taxon>
        <taxon>Kitasatosporales</taxon>
        <taxon>Streptomycetaceae</taxon>
        <taxon>Streptomyces</taxon>
    </lineage>
</organism>
<gene>
    <name evidence="2" type="ORF">MQP27_08545</name>
</gene>
<dbReference type="RefSeq" id="WP_242763186.1">
    <property type="nucleotide sequence ID" value="NZ_JALDAY010000002.1"/>
</dbReference>
<sequence length="51" mass="5438">MVLLTVLIPLLMLGVVLALGRYEELLLPPKEAEPSPVTPSGRHARGSPAPH</sequence>
<evidence type="ECO:0000256" key="1">
    <source>
        <dbReference type="SAM" id="MobiDB-lite"/>
    </source>
</evidence>